<evidence type="ECO:0000313" key="5">
    <source>
        <dbReference type="EMBL" id="MCI4684185.1"/>
    </source>
</evidence>
<sequence>MKFASIEADKREFFKQILSKKDDLYALVKYYILYDGVIFGDQKQIVFKLLKAILQDRYPELSINSVFDQDGAFQKTFVELTCPELSELYFTENDTQSFDEKILLEGTENELQCAGAFPTIHYSSSLNRARRPPLSLFISDAKSLFVGPYQFEYFDDKNNFFYPAASSRRFSKEVVKYRPEEVDKDVVLIQDSADGANFAHFLFDWMTRLSLLVSKGECGLTDPIFIMGGTRGVFHDVLIDSACKIFKLRREMFYFPSDRQILTLKKRFMFFSDQKIRRMHPAQLAHPESVSHIKALTARFPIAPAPHARIFITREDAKLRKIRNEHELIEVARKYDFTIVTMSSMTLLEQISVVQGAQIIVGAHGMGLTHIAFRRDPHLSLIELFHPRIGTDAYALIARAYGFKYDLLVGEEIEDNRGSYAIDCESFEKKLQEAVKM</sequence>
<organism evidence="5 6">
    <name type="scientific">Candidatus Rhodoblastus alkanivorans</name>
    <dbReference type="NCBI Taxonomy" id="2954117"/>
    <lineage>
        <taxon>Bacteria</taxon>
        <taxon>Pseudomonadati</taxon>
        <taxon>Pseudomonadota</taxon>
        <taxon>Alphaproteobacteria</taxon>
        <taxon>Hyphomicrobiales</taxon>
        <taxon>Rhodoblastaceae</taxon>
        <taxon>Rhodoblastus</taxon>
    </lineage>
</organism>
<dbReference type="EMBL" id="JAIVFP010000001">
    <property type="protein sequence ID" value="MCI4684185.1"/>
    <property type="molecule type" value="Genomic_DNA"/>
</dbReference>
<dbReference type="PANTHER" id="PTHR20961">
    <property type="entry name" value="GLYCOSYLTRANSFERASE"/>
    <property type="match status" value="1"/>
</dbReference>
<evidence type="ECO:0000313" key="6">
    <source>
        <dbReference type="Proteomes" id="UP001139104"/>
    </source>
</evidence>
<proteinExistence type="predicted"/>
<dbReference type="Proteomes" id="UP001139104">
    <property type="component" value="Unassembled WGS sequence"/>
</dbReference>
<keyword evidence="1" id="KW-0328">Glycosyltransferase</keyword>
<dbReference type="Pfam" id="PF04577">
    <property type="entry name" value="Glyco_transf_61"/>
    <property type="match status" value="1"/>
</dbReference>
<evidence type="ECO:0000256" key="1">
    <source>
        <dbReference type="ARBA" id="ARBA00022676"/>
    </source>
</evidence>
<keyword evidence="6" id="KW-1185">Reference proteome</keyword>
<comment type="caution">
    <text evidence="5">The sequence shown here is derived from an EMBL/GenBank/DDBJ whole genome shotgun (WGS) entry which is preliminary data.</text>
</comment>
<keyword evidence="2" id="KW-0808">Transferase</keyword>
<protein>
    <submittedName>
        <fullName evidence="5">Glycosyltransferase family 61 protein</fullName>
    </submittedName>
</protein>
<name>A0ABS9Z9N9_9HYPH</name>
<gene>
    <name evidence="5" type="ORF">K2U94_15685</name>
</gene>
<dbReference type="InterPro" id="IPR007657">
    <property type="entry name" value="Glycosyltransferase_61"/>
</dbReference>
<dbReference type="RefSeq" id="WP_243068093.1">
    <property type="nucleotide sequence ID" value="NZ_JAIVFK010000015.1"/>
</dbReference>
<evidence type="ECO:0000256" key="2">
    <source>
        <dbReference type="ARBA" id="ARBA00022679"/>
    </source>
</evidence>
<reference evidence="5" key="1">
    <citation type="journal article" date="2022" name="ISME J.">
        <title>Identification of active gaseous-alkane degraders at natural gas seeps.</title>
        <authorList>
            <person name="Farhan Ul Haque M."/>
            <person name="Hernandez M."/>
            <person name="Crombie A.T."/>
            <person name="Murrell J.C."/>
        </authorList>
    </citation>
    <scope>NUCLEOTIDE SEQUENCE</scope>
    <source>
        <strain evidence="5">PC2</strain>
    </source>
</reference>
<accession>A0ABS9Z9N9</accession>
<dbReference type="InterPro" id="IPR049625">
    <property type="entry name" value="Glyco_transf_61_cat"/>
</dbReference>
<feature type="domain" description="Glycosyltransferase 61 catalytic" evidence="4">
    <location>
        <begin position="198"/>
        <end position="374"/>
    </location>
</feature>
<keyword evidence="3" id="KW-0325">Glycoprotein</keyword>
<evidence type="ECO:0000256" key="3">
    <source>
        <dbReference type="ARBA" id="ARBA00023180"/>
    </source>
</evidence>
<evidence type="ECO:0000259" key="4">
    <source>
        <dbReference type="Pfam" id="PF04577"/>
    </source>
</evidence>